<dbReference type="EMBL" id="GBXM01063156">
    <property type="protein sequence ID" value="JAH45421.1"/>
    <property type="molecule type" value="Transcribed_RNA"/>
</dbReference>
<protein>
    <submittedName>
        <fullName evidence="1">Uncharacterized protein</fullName>
    </submittedName>
</protein>
<reference evidence="1" key="2">
    <citation type="journal article" date="2015" name="Fish Shellfish Immunol.">
        <title>Early steps in the European eel (Anguilla anguilla)-Vibrio vulnificus interaction in the gills: Role of the RtxA13 toxin.</title>
        <authorList>
            <person name="Callol A."/>
            <person name="Pajuelo D."/>
            <person name="Ebbesson L."/>
            <person name="Teles M."/>
            <person name="MacKenzie S."/>
            <person name="Amaro C."/>
        </authorList>
    </citation>
    <scope>NUCLEOTIDE SEQUENCE</scope>
</reference>
<accession>A0A0E9SVV2</accession>
<proteinExistence type="predicted"/>
<organism evidence="1">
    <name type="scientific">Anguilla anguilla</name>
    <name type="common">European freshwater eel</name>
    <name type="synonym">Muraena anguilla</name>
    <dbReference type="NCBI Taxonomy" id="7936"/>
    <lineage>
        <taxon>Eukaryota</taxon>
        <taxon>Metazoa</taxon>
        <taxon>Chordata</taxon>
        <taxon>Craniata</taxon>
        <taxon>Vertebrata</taxon>
        <taxon>Euteleostomi</taxon>
        <taxon>Actinopterygii</taxon>
        <taxon>Neopterygii</taxon>
        <taxon>Teleostei</taxon>
        <taxon>Anguilliformes</taxon>
        <taxon>Anguillidae</taxon>
        <taxon>Anguilla</taxon>
    </lineage>
</organism>
<evidence type="ECO:0000313" key="1">
    <source>
        <dbReference type="EMBL" id="JAH45421.1"/>
    </source>
</evidence>
<dbReference type="AlphaFoldDB" id="A0A0E9SVV2"/>
<reference evidence="1" key="1">
    <citation type="submission" date="2014-11" db="EMBL/GenBank/DDBJ databases">
        <authorList>
            <person name="Amaro Gonzalez C."/>
        </authorList>
    </citation>
    <scope>NUCLEOTIDE SEQUENCE</scope>
</reference>
<name>A0A0E9SVV2_ANGAN</name>
<sequence length="57" mass="6593">MAHRPWVHRLLVFGGRSKPMQPNSVKFFFHRKLSSSCSLGLIKNVLCVYIYQRAALC</sequence>